<gene>
    <name evidence="15" type="ORF">ACFQVD_14685</name>
</gene>
<dbReference type="RefSeq" id="WP_343965084.1">
    <property type="nucleotide sequence ID" value="NZ_BAAAGK010000027.1"/>
</dbReference>
<evidence type="ECO:0000256" key="7">
    <source>
        <dbReference type="ARBA" id="ARBA00022840"/>
    </source>
</evidence>
<sequence length="600" mass="64332">MSALDSVDPKKVGTAVADSPSLAVEGHDLYRWHDSHLALAGISLSIPAGGRHALVGPNGAGKTTLMRMLSATLAPDRGSLRVLGHDVALHPRQVKARIGVVPQGMTYDNEILVRENLTTFGRYHGLSGRSAAARADELLETVDLTAHARSMPQTLSGGMQRRLLIARALVNDPDLILLDEPSTGLDPEGRLLLWDLLDALCESGKTLILTTHHMDEVERLCDGVTVLGSGRVLRSSSPRRLITATVPRYVVELGVPHSGATEPAWTRTRTRLRVGNRLLVFGDSVTGLAGELQVAGAEELMVRPSSLQDALHALERERPVPPADLPTPLPAPPRPRGRHRPRRAVPPPSLSLAGRIWWRDLTLFRKSYKTTIVPNFFEPVFSLAALGIGLGFYVDGQALGSSYASFVAPGLLAVTAMNGAVFEVTYNVFVRLRHARSYDAAVTSPVEPVDIALGELIWALTRCLVYTGVYLAILAALGYAPASTALLAVPALLPLGLVFACAGLLFTGAVRAINAYSYFYTLVLTPLTLISGVFFPTERLPAALRAVAEVSPLHHGVELSRSLVIEGDLTSAAGHLAWLVALSPLLLVPALHSLKRHLCG</sequence>
<organism evidence="15 16">
    <name type="scientific">Streptosporangium amethystogenes subsp. fukuiense</name>
    <dbReference type="NCBI Taxonomy" id="698418"/>
    <lineage>
        <taxon>Bacteria</taxon>
        <taxon>Bacillati</taxon>
        <taxon>Actinomycetota</taxon>
        <taxon>Actinomycetes</taxon>
        <taxon>Streptosporangiales</taxon>
        <taxon>Streptosporangiaceae</taxon>
        <taxon>Streptosporangium</taxon>
    </lineage>
</organism>
<feature type="domain" description="ABC transporter" evidence="13">
    <location>
        <begin position="24"/>
        <end position="254"/>
    </location>
</feature>
<keyword evidence="16" id="KW-1185">Reference proteome</keyword>
<feature type="compositionally biased region" description="Pro residues" evidence="12">
    <location>
        <begin position="320"/>
        <end position="334"/>
    </location>
</feature>
<evidence type="ECO:0000256" key="10">
    <source>
        <dbReference type="ARBA" id="ARBA00023251"/>
    </source>
</evidence>
<comment type="caution">
    <text evidence="15">The sequence shown here is derived from an EMBL/GenBank/DDBJ whole genome shotgun (WGS) entry which is preliminary data.</text>
</comment>
<dbReference type="Pfam" id="PF00005">
    <property type="entry name" value="ABC_tran"/>
    <property type="match status" value="1"/>
</dbReference>
<evidence type="ECO:0000313" key="16">
    <source>
        <dbReference type="Proteomes" id="UP001596514"/>
    </source>
</evidence>
<dbReference type="InterPro" id="IPR050763">
    <property type="entry name" value="ABC_transporter_ATP-binding"/>
</dbReference>
<reference evidence="16" key="1">
    <citation type="journal article" date="2019" name="Int. J. Syst. Evol. Microbiol.">
        <title>The Global Catalogue of Microorganisms (GCM) 10K type strain sequencing project: providing services to taxonomists for standard genome sequencing and annotation.</title>
        <authorList>
            <consortium name="The Broad Institute Genomics Platform"/>
            <consortium name="The Broad Institute Genome Sequencing Center for Infectious Disease"/>
            <person name="Wu L."/>
            <person name="Ma J."/>
        </authorList>
    </citation>
    <scope>NUCLEOTIDE SEQUENCE [LARGE SCALE GENOMIC DNA]</scope>
    <source>
        <strain evidence="16">JCM 10083</strain>
    </source>
</reference>
<evidence type="ECO:0000256" key="9">
    <source>
        <dbReference type="ARBA" id="ARBA00023136"/>
    </source>
</evidence>
<feature type="transmembrane region" description="Helical" evidence="11">
    <location>
        <begin position="518"/>
        <end position="535"/>
    </location>
</feature>
<feature type="region of interest" description="Disordered" evidence="12">
    <location>
        <begin position="317"/>
        <end position="347"/>
    </location>
</feature>
<dbReference type="InterPro" id="IPR013525">
    <property type="entry name" value="ABC2_TM"/>
</dbReference>
<keyword evidence="11" id="KW-1003">Cell membrane</keyword>
<evidence type="ECO:0000313" key="15">
    <source>
        <dbReference type="EMBL" id="MFC7601344.1"/>
    </source>
</evidence>
<dbReference type="InterPro" id="IPR003593">
    <property type="entry name" value="AAA+_ATPase"/>
</dbReference>
<feature type="transmembrane region" description="Helical" evidence="11">
    <location>
        <begin position="372"/>
        <end position="394"/>
    </location>
</feature>
<keyword evidence="6" id="KW-0547">Nucleotide-binding</keyword>
<evidence type="ECO:0000259" key="13">
    <source>
        <dbReference type="PROSITE" id="PS50893"/>
    </source>
</evidence>
<keyword evidence="7 15" id="KW-0067">ATP-binding</keyword>
<dbReference type="PROSITE" id="PS51012">
    <property type="entry name" value="ABC_TM2"/>
    <property type="match status" value="1"/>
</dbReference>
<dbReference type="Proteomes" id="UP001596514">
    <property type="component" value="Unassembled WGS sequence"/>
</dbReference>
<proteinExistence type="inferred from homology"/>
<dbReference type="InterPro" id="IPR003439">
    <property type="entry name" value="ABC_transporter-like_ATP-bd"/>
</dbReference>
<keyword evidence="5 11" id="KW-0812">Transmembrane</keyword>
<dbReference type="Gene3D" id="3.40.50.300">
    <property type="entry name" value="P-loop containing nucleotide triphosphate hydrolases"/>
    <property type="match status" value="1"/>
</dbReference>
<dbReference type="PANTHER" id="PTHR42711">
    <property type="entry name" value="ABC TRANSPORTER ATP-BINDING PROTEIN"/>
    <property type="match status" value="1"/>
</dbReference>
<evidence type="ECO:0000256" key="11">
    <source>
        <dbReference type="RuleBase" id="RU361157"/>
    </source>
</evidence>
<dbReference type="PRINTS" id="PR00164">
    <property type="entry name" value="ABC2TRNSPORT"/>
</dbReference>
<evidence type="ECO:0000256" key="12">
    <source>
        <dbReference type="SAM" id="MobiDB-lite"/>
    </source>
</evidence>
<keyword evidence="4 11" id="KW-0813">Transport</keyword>
<evidence type="ECO:0000256" key="4">
    <source>
        <dbReference type="ARBA" id="ARBA00022448"/>
    </source>
</evidence>
<dbReference type="PROSITE" id="PS00211">
    <property type="entry name" value="ABC_TRANSPORTER_1"/>
    <property type="match status" value="1"/>
</dbReference>
<keyword evidence="10" id="KW-0046">Antibiotic resistance</keyword>
<dbReference type="GO" id="GO:0005524">
    <property type="term" value="F:ATP binding"/>
    <property type="evidence" value="ECO:0007669"/>
    <property type="project" value="UniProtKB-KW"/>
</dbReference>
<dbReference type="Pfam" id="PF01061">
    <property type="entry name" value="ABC2_membrane"/>
    <property type="match status" value="1"/>
</dbReference>
<evidence type="ECO:0000256" key="8">
    <source>
        <dbReference type="ARBA" id="ARBA00022989"/>
    </source>
</evidence>
<feature type="transmembrane region" description="Helical" evidence="11">
    <location>
        <begin position="486"/>
        <end position="506"/>
    </location>
</feature>
<protein>
    <recommendedName>
        <fullName evidence="11">Transport permease protein</fullName>
    </recommendedName>
</protein>
<dbReference type="InterPro" id="IPR000412">
    <property type="entry name" value="ABC_2_transport"/>
</dbReference>
<comment type="similarity">
    <text evidence="3">Belongs to the ABC transporter superfamily.</text>
</comment>
<name>A0ABW2T0Y5_9ACTN</name>
<comment type="subcellular location">
    <subcellularLocation>
        <location evidence="11">Cell membrane</location>
        <topology evidence="11">Multi-pass membrane protein</topology>
    </subcellularLocation>
    <subcellularLocation>
        <location evidence="2">Cell membrane</location>
        <topology evidence="2">Peripheral membrane protein</topology>
    </subcellularLocation>
    <subcellularLocation>
        <location evidence="1">Membrane</location>
        <topology evidence="1">Multi-pass membrane protein</topology>
    </subcellularLocation>
</comment>
<dbReference type="SMART" id="SM00382">
    <property type="entry name" value="AAA"/>
    <property type="match status" value="1"/>
</dbReference>
<feature type="domain" description="ABC transmembrane type-2" evidence="14">
    <location>
        <begin position="370"/>
        <end position="597"/>
    </location>
</feature>
<feature type="transmembrane region" description="Helical" evidence="11">
    <location>
        <begin position="463"/>
        <end position="480"/>
    </location>
</feature>
<evidence type="ECO:0000256" key="5">
    <source>
        <dbReference type="ARBA" id="ARBA00022692"/>
    </source>
</evidence>
<dbReference type="PROSITE" id="PS50893">
    <property type="entry name" value="ABC_TRANSPORTER_2"/>
    <property type="match status" value="1"/>
</dbReference>
<dbReference type="InterPro" id="IPR047817">
    <property type="entry name" value="ABC2_TM_bact-type"/>
</dbReference>
<keyword evidence="9 11" id="KW-0472">Membrane</keyword>
<feature type="transmembrane region" description="Helical" evidence="11">
    <location>
        <begin position="406"/>
        <end position="429"/>
    </location>
</feature>
<dbReference type="InterPro" id="IPR017871">
    <property type="entry name" value="ABC_transporter-like_CS"/>
</dbReference>
<comment type="similarity">
    <text evidence="11">Belongs to the ABC-2 integral membrane protein family.</text>
</comment>
<evidence type="ECO:0000256" key="1">
    <source>
        <dbReference type="ARBA" id="ARBA00004141"/>
    </source>
</evidence>
<evidence type="ECO:0000256" key="6">
    <source>
        <dbReference type="ARBA" id="ARBA00022741"/>
    </source>
</evidence>
<evidence type="ECO:0000256" key="3">
    <source>
        <dbReference type="ARBA" id="ARBA00005417"/>
    </source>
</evidence>
<accession>A0ABW2T0Y5</accession>
<feature type="transmembrane region" description="Helical" evidence="11">
    <location>
        <begin position="576"/>
        <end position="594"/>
    </location>
</feature>
<evidence type="ECO:0000256" key="2">
    <source>
        <dbReference type="ARBA" id="ARBA00004202"/>
    </source>
</evidence>
<dbReference type="EMBL" id="JBHTEE010000001">
    <property type="protein sequence ID" value="MFC7601344.1"/>
    <property type="molecule type" value="Genomic_DNA"/>
</dbReference>
<dbReference type="InterPro" id="IPR027417">
    <property type="entry name" value="P-loop_NTPase"/>
</dbReference>
<dbReference type="SUPFAM" id="SSF52540">
    <property type="entry name" value="P-loop containing nucleoside triphosphate hydrolases"/>
    <property type="match status" value="1"/>
</dbReference>
<evidence type="ECO:0000259" key="14">
    <source>
        <dbReference type="PROSITE" id="PS51012"/>
    </source>
</evidence>
<keyword evidence="8 11" id="KW-1133">Transmembrane helix</keyword>
<dbReference type="PANTHER" id="PTHR42711:SF5">
    <property type="entry name" value="ABC TRANSPORTER ATP-BINDING PROTEIN NATA"/>
    <property type="match status" value="1"/>
</dbReference>